<organism evidence="1 2">
    <name type="scientific">Caerostris extrusa</name>
    <name type="common">Bark spider</name>
    <name type="synonym">Caerostris bankana</name>
    <dbReference type="NCBI Taxonomy" id="172846"/>
    <lineage>
        <taxon>Eukaryota</taxon>
        <taxon>Metazoa</taxon>
        <taxon>Ecdysozoa</taxon>
        <taxon>Arthropoda</taxon>
        <taxon>Chelicerata</taxon>
        <taxon>Arachnida</taxon>
        <taxon>Araneae</taxon>
        <taxon>Araneomorphae</taxon>
        <taxon>Entelegynae</taxon>
        <taxon>Araneoidea</taxon>
        <taxon>Araneidae</taxon>
        <taxon>Caerostris</taxon>
    </lineage>
</organism>
<keyword evidence="2" id="KW-1185">Reference proteome</keyword>
<accession>A0AAV4N9D9</accession>
<evidence type="ECO:0000313" key="2">
    <source>
        <dbReference type="Proteomes" id="UP001054945"/>
    </source>
</evidence>
<protein>
    <submittedName>
        <fullName evidence="1">Uncharacterized protein</fullName>
    </submittedName>
</protein>
<reference evidence="1 2" key="1">
    <citation type="submission" date="2021-06" db="EMBL/GenBank/DDBJ databases">
        <title>Caerostris extrusa draft genome.</title>
        <authorList>
            <person name="Kono N."/>
            <person name="Arakawa K."/>
        </authorList>
    </citation>
    <scope>NUCLEOTIDE SEQUENCE [LARGE SCALE GENOMIC DNA]</scope>
</reference>
<dbReference type="AlphaFoldDB" id="A0AAV4N9D9"/>
<dbReference type="EMBL" id="BPLR01020649">
    <property type="protein sequence ID" value="GIX81053.1"/>
    <property type="molecule type" value="Genomic_DNA"/>
</dbReference>
<name>A0AAV4N9D9_CAEEX</name>
<proteinExistence type="predicted"/>
<sequence length="139" mass="16155">MGRSKLKSGQSNKLSENIIAACPDLKEKAAANHWRLLEIQNIYDHVSRYTYASHATNRCRSKSRIQLFSKSMPCEPIIRNLMTTFSRERGDANKRCIVAGRLLFGRVLEQFLLRRWYHRISTESYSHRQNLILECLSGP</sequence>
<evidence type="ECO:0000313" key="1">
    <source>
        <dbReference type="EMBL" id="GIX81053.1"/>
    </source>
</evidence>
<dbReference type="Proteomes" id="UP001054945">
    <property type="component" value="Unassembled WGS sequence"/>
</dbReference>
<gene>
    <name evidence="1" type="ORF">CEXT_244651</name>
</gene>
<comment type="caution">
    <text evidence="1">The sequence shown here is derived from an EMBL/GenBank/DDBJ whole genome shotgun (WGS) entry which is preliminary data.</text>
</comment>